<evidence type="ECO:0000313" key="2">
    <source>
        <dbReference type="EMBL" id="QDV42562.1"/>
    </source>
</evidence>
<sequence length="172" mass="19166">MNRFKYGMTLIELMVAIALSAMLMAAIVGILGGVSKQAKIAVDGEPAIWAEQTIALMRTDLLAANAVWKSEDAVWLFTDAPSYESENIGIRNICYRTRKLRDETPILERTDSTFRSVLALDVREIRVERLDRFGVPQPLPSAPGPVPNQVRVWVRCDGQAGRATVIRDLVLR</sequence>
<keyword evidence="1" id="KW-0472">Membrane</keyword>
<dbReference type="KEGG" id="snep:Enr13x_24100"/>
<keyword evidence="1" id="KW-0812">Transmembrane</keyword>
<dbReference type="NCBIfam" id="TIGR02532">
    <property type="entry name" value="IV_pilin_GFxxxE"/>
    <property type="match status" value="1"/>
</dbReference>
<dbReference type="EMBL" id="CP037423">
    <property type="protein sequence ID" value="QDV42562.1"/>
    <property type="molecule type" value="Genomic_DNA"/>
</dbReference>
<name>A0A518HNZ3_9BACT</name>
<gene>
    <name evidence="2" type="ORF">Enr13x_24100</name>
</gene>
<dbReference type="AlphaFoldDB" id="A0A518HNZ3"/>
<evidence type="ECO:0008006" key="4">
    <source>
        <dbReference type="Google" id="ProtNLM"/>
    </source>
</evidence>
<evidence type="ECO:0000256" key="1">
    <source>
        <dbReference type="SAM" id="Phobius"/>
    </source>
</evidence>
<dbReference type="Proteomes" id="UP000319004">
    <property type="component" value="Chromosome"/>
</dbReference>
<dbReference type="Pfam" id="PF07963">
    <property type="entry name" value="N_methyl"/>
    <property type="match status" value="1"/>
</dbReference>
<dbReference type="InterPro" id="IPR012902">
    <property type="entry name" value="N_methyl_site"/>
</dbReference>
<reference evidence="2 3" key="1">
    <citation type="submission" date="2019-03" db="EMBL/GenBank/DDBJ databases">
        <title>Deep-cultivation of Planctomycetes and their phenomic and genomic characterization uncovers novel biology.</title>
        <authorList>
            <person name="Wiegand S."/>
            <person name="Jogler M."/>
            <person name="Boedeker C."/>
            <person name="Pinto D."/>
            <person name="Vollmers J."/>
            <person name="Rivas-Marin E."/>
            <person name="Kohn T."/>
            <person name="Peeters S.H."/>
            <person name="Heuer A."/>
            <person name="Rast P."/>
            <person name="Oberbeckmann S."/>
            <person name="Bunk B."/>
            <person name="Jeske O."/>
            <person name="Meyerdierks A."/>
            <person name="Storesund J.E."/>
            <person name="Kallscheuer N."/>
            <person name="Luecker S."/>
            <person name="Lage O.M."/>
            <person name="Pohl T."/>
            <person name="Merkel B.J."/>
            <person name="Hornburger P."/>
            <person name="Mueller R.-W."/>
            <person name="Bruemmer F."/>
            <person name="Labrenz M."/>
            <person name="Spormann A.M."/>
            <person name="Op den Camp H."/>
            <person name="Overmann J."/>
            <person name="Amann R."/>
            <person name="Jetten M.S.M."/>
            <person name="Mascher T."/>
            <person name="Medema M.H."/>
            <person name="Devos D.P."/>
            <person name="Kaster A.-K."/>
            <person name="Ovreas L."/>
            <person name="Rohde M."/>
            <person name="Galperin M.Y."/>
            <person name="Jogler C."/>
        </authorList>
    </citation>
    <scope>NUCLEOTIDE SEQUENCE [LARGE SCALE GENOMIC DNA]</scope>
    <source>
        <strain evidence="2 3">Enr13</strain>
    </source>
</reference>
<keyword evidence="1" id="KW-1133">Transmembrane helix</keyword>
<organism evidence="2 3">
    <name type="scientific">Stieleria neptunia</name>
    <dbReference type="NCBI Taxonomy" id="2527979"/>
    <lineage>
        <taxon>Bacteria</taxon>
        <taxon>Pseudomonadati</taxon>
        <taxon>Planctomycetota</taxon>
        <taxon>Planctomycetia</taxon>
        <taxon>Pirellulales</taxon>
        <taxon>Pirellulaceae</taxon>
        <taxon>Stieleria</taxon>
    </lineage>
</organism>
<dbReference type="RefSeq" id="WP_145386163.1">
    <property type="nucleotide sequence ID" value="NZ_CP037423.1"/>
</dbReference>
<keyword evidence="3" id="KW-1185">Reference proteome</keyword>
<protein>
    <recommendedName>
        <fullName evidence="4">Prepilin-type N-terminal cleavage/methylation domain-containing protein</fullName>
    </recommendedName>
</protein>
<dbReference type="OrthoDB" id="9905712at2"/>
<accession>A0A518HNZ3</accession>
<feature type="transmembrane region" description="Helical" evidence="1">
    <location>
        <begin position="6"/>
        <end position="31"/>
    </location>
</feature>
<proteinExistence type="predicted"/>
<evidence type="ECO:0000313" key="3">
    <source>
        <dbReference type="Proteomes" id="UP000319004"/>
    </source>
</evidence>